<dbReference type="EMBL" id="BLLF01001424">
    <property type="protein sequence ID" value="GFH19208.1"/>
    <property type="molecule type" value="Genomic_DNA"/>
</dbReference>
<accession>A0A699ZL02</accession>
<comment type="caution">
    <text evidence="2">The sequence shown here is derived from an EMBL/GenBank/DDBJ whole genome shotgun (WGS) entry which is preliminary data.</text>
</comment>
<comment type="function">
    <text evidence="1">Functions as a component of the nuclear pore complex (NPC).</text>
</comment>
<proteinExistence type="inferred from homology"/>
<evidence type="ECO:0000256" key="1">
    <source>
        <dbReference type="RuleBase" id="RU365073"/>
    </source>
</evidence>
<keyword evidence="3" id="KW-1185">Reference proteome</keyword>
<keyword evidence="1" id="KW-0653">Protein transport</keyword>
<dbReference type="InterPro" id="IPR011502">
    <property type="entry name" value="Nucleoporin_Nup85"/>
</dbReference>
<dbReference type="Pfam" id="PF07575">
    <property type="entry name" value="Nucleopor_Nup85"/>
    <property type="match status" value="1"/>
</dbReference>
<dbReference type="GO" id="GO:0005643">
    <property type="term" value="C:nuclear pore"/>
    <property type="evidence" value="ECO:0007669"/>
    <property type="project" value="UniProtKB-SubCell"/>
</dbReference>
<sequence>MTPAAPVRGWPLALQYLTLCPQHGAEAAELMLQALPVALADGHPHVLHKALAAAQHLGLGPASTSMCRAAAASAWYAGRLGTAAVLAAGPGGARDTRLLAVLLQPVLGRLKERLAPLRASLVASTGLAEGGAGDAPAALADYCVQIRQQLAQQW</sequence>
<comment type="subunit">
    <text evidence="1">Component of the nuclear pore complex (NPC).</text>
</comment>
<protein>
    <recommendedName>
        <fullName evidence="1">Nuclear pore complex protein Nup85</fullName>
    </recommendedName>
</protein>
<dbReference type="GO" id="GO:0031965">
    <property type="term" value="C:nuclear membrane"/>
    <property type="evidence" value="ECO:0007669"/>
    <property type="project" value="UniProtKB-UniRule"/>
</dbReference>
<keyword evidence="1" id="KW-0813">Transport</keyword>
<keyword evidence="1" id="KW-0539">Nucleus</keyword>
<organism evidence="2 3">
    <name type="scientific">Haematococcus lacustris</name>
    <name type="common">Green alga</name>
    <name type="synonym">Haematococcus pluvialis</name>
    <dbReference type="NCBI Taxonomy" id="44745"/>
    <lineage>
        <taxon>Eukaryota</taxon>
        <taxon>Viridiplantae</taxon>
        <taxon>Chlorophyta</taxon>
        <taxon>core chlorophytes</taxon>
        <taxon>Chlorophyceae</taxon>
        <taxon>CS clade</taxon>
        <taxon>Chlamydomonadales</taxon>
        <taxon>Haematococcaceae</taxon>
        <taxon>Haematococcus</taxon>
    </lineage>
</organism>
<evidence type="ECO:0000313" key="3">
    <source>
        <dbReference type="Proteomes" id="UP000485058"/>
    </source>
</evidence>
<dbReference type="GO" id="GO:0015031">
    <property type="term" value="P:protein transport"/>
    <property type="evidence" value="ECO:0007669"/>
    <property type="project" value="UniProtKB-KW"/>
</dbReference>
<keyword evidence="1" id="KW-0472">Membrane</keyword>
<gene>
    <name evidence="2" type="ORF">HaLaN_16118</name>
</gene>
<name>A0A699ZL02_HAELA</name>
<comment type="similarity">
    <text evidence="1">Belongs to the nucleoporin Nup85 family.</text>
</comment>
<dbReference type="GO" id="GO:0051028">
    <property type="term" value="P:mRNA transport"/>
    <property type="evidence" value="ECO:0007669"/>
    <property type="project" value="UniProtKB-KW"/>
</dbReference>
<keyword evidence="1" id="KW-0906">Nuclear pore complex</keyword>
<dbReference type="Proteomes" id="UP000485058">
    <property type="component" value="Unassembled WGS sequence"/>
</dbReference>
<dbReference type="AlphaFoldDB" id="A0A699ZL02"/>
<reference evidence="2 3" key="1">
    <citation type="submission" date="2020-02" db="EMBL/GenBank/DDBJ databases">
        <title>Draft genome sequence of Haematococcus lacustris strain NIES-144.</title>
        <authorList>
            <person name="Morimoto D."/>
            <person name="Nakagawa S."/>
            <person name="Yoshida T."/>
            <person name="Sawayama S."/>
        </authorList>
    </citation>
    <scope>NUCLEOTIDE SEQUENCE [LARGE SCALE GENOMIC DNA]</scope>
    <source>
        <strain evidence="2 3">NIES-144</strain>
    </source>
</reference>
<keyword evidence="1" id="KW-0811">Translocation</keyword>
<evidence type="ECO:0000313" key="2">
    <source>
        <dbReference type="EMBL" id="GFH19208.1"/>
    </source>
</evidence>
<keyword evidence="1" id="KW-0509">mRNA transport</keyword>
<comment type="subcellular location">
    <subcellularLocation>
        <location evidence="1">Nucleus</location>
        <location evidence="1">Nuclear pore complex</location>
    </subcellularLocation>
</comment>